<evidence type="ECO:0000259" key="12">
    <source>
        <dbReference type="PROSITE" id="PS51826"/>
    </source>
</evidence>
<evidence type="ECO:0000256" key="6">
    <source>
        <dbReference type="ARBA" id="ARBA00022946"/>
    </source>
</evidence>
<gene>
    <name evidence="13" type="ORF">LTR09_012966</name>
</gene>
<dbReference type="SUPFAM" id="SSF47005">
    <property type="entry name" value="Peripheral subunit-binding domain of 2-oxo acid dehydrogenase complex"/>
    <property type="match status" value="1"/>
</dbReference>
<dbReference type="GO" id="GO:0045333">
    <property type="term" value="P:cellular respiration"/>
    <property type="evidence" value="ECO:0007669"/>
    <property type="project" value="UniProtKB-ARBA"/>
</dbReference>
<dbReference type="PANTHER" id="PTHR43178">
    <property type="entry name" value="DIHYDROLIPOAMIDE ACETYLTRANSFERASE COMPONENT OF PYRUVATE DEHYDROGENASE COMPLEX"/>
    <property type="match status" value="1"/>
</dbReference>
<dbReference type="PROSITE" id="PS50968">
    <property type="entry name" value="BIOTINYL_LIPOYL"/>
    <property type="match status" value="1"/>
</dbReference>
<dbReference type="Gene3D" id="2.40.50.100">
    <property type="match status" value="1"/>
</dbReference>
<dbReference type="PROSITE" id="PS51826">
    <property type="entry name" value="PSBD"/>
    <property type="match status" value="1"/>
</dbReference>
<dbReference type="PANTHER" id="PTHR43178:SF5">
    <property type="entry name" value="LIPOAMIDE ACYLTRANSFERASE COMPONENT OF BRANCHED-CHAIN ALPHA-KETO ACID DEHYDROGENASE COMPLEX, MITOCHONDRIAL"/>
    <property type="match status" value="1"/>
</dbReference>
<dbReference type="Gene3D" id="3.30.559.10">
    <property type="entry name" value="Chloramphenicol acetyltransferase-like domain"/>
    <property type="match status" value="1"/>
</dbReference>
<dbReference type="GO" id="GO:0005759">
    <property type="term" value="C:mitochondrial matrix"/>
    <property type="evidence" value="ECO:0007669"/>
    <property type="project" value="UniProtKB-SubCell"/>
</dbReference>
<feature type="domain" description="Peripheral subunit-binding (PSBD)" evidence="12">
    <location>
        <begin position="179"/>
        <end position="216"/>
    </location>
</feature>
<dbReference type="GO" id="GO:0031405">
    <property type="term" value="F:lipoic acid binding"/>
    <property type="evidence" value="ECO:0007669"/>
    <property type="project" value="TreeGrafter"/>
</dbReference>
<keyword evidence="14" id="KW-1185">Reference proteome</keyword>
<dbReference type="EC" id="2.3.1.-" evidence="9"/>
<keyword evidence="7" id="KW-0496">Mitochondrion</keyword>
<dbReference type="InterPro" id="IPR003016">
    <property type="entry name" value="2-oxoA_DH_lipoyl-BS"/>
</dbReference>
<dbReference type="SUPFAM" id="SSF52777">
    <property type="entry name" value="CoA-dependent acyltransferases"/>
    <property type="match status" value="1"/>
</dbReference>
<accession>A0AAJ0D4H0</accession>
<evidence type="ECO:0000256" key="8">
    <source>
        <dbReference type="ARBA" id="ARBA00023315"/>
    </source>
</evidence>
<feature type="compositionally biased region" description="Low complexity" evidence="10">
    <location>
        <begin position="163"/>
        <end position="174"/>
    </location>
</feature>
<keyword evidence="6" id="KW-0809">Transit peptide</keyword>
<name>A0AAJ0D4H0_9PEZI</name>
<dbReference type="InterPro" id="IPR001078">
    <property type="entry name" value="2-oxoacid_DH_actylTfrase"/>
</dbReference>
<feature type="region of interest" description="Disordered" evidence="10">
    <location>
        <begin position="219"/>
        <end position="241"/>
    </location>
</feature>
<comment type="caution">
    <text evidence="13">The sequence shown here is derived from an EMBL/GenBank/DDBJ whole genome shotgun (WGS) entry which is preliminary data.</text>
</comment>
<dbReference type="InterPro" id="IPR000089">
    <property type="entry name" value="Biotin_lipoyl"/>
</dbReference>
<dbReference type="AlphaFoldDB" id="A0AAJ0D4H0"/>
<comment type="cofactor">
    <cofactor evidence="1 9">
        <name>(R)-lipoate</name>
        <dbReference type="ChEBI" id="CHEBI:83088"/>
    </cofactor>
</comment>
<evidence type="ECO:0000313" key="14">
    <source>
        <dbReference type="Proteomes" id="UP001271007"/>
    </source>
</evidence>
<dbReference type="GO" id="GO:0016407">
    <property type="term" value="F:acetyltransferase activity"/>
    <property type="evidence" value="ECO:0007669"/>
    <property type="project" value="TreeGrafter"/>
</dbReference>
<evidence type="ECO:0000256" key="2">
    <source>
        <dbReference type="ARBA" id="ARBA00004305"/>
    </source>
</evidence>
<dbReference type="Pfam" id="PF00198">
    <property type="entry name" value="2-oxoacid_dh"/>
    <property type="match status" value="1"/>
</dbReference>
<evidence type="ECO:0000256" key="4">
    <source>
        <dbReference type="ARBA" id="ARBA00022679"/>
    </source>
</evidence>
<comment type="similarity">
    <text evidence="3 9">Belongs to the 2-oxoacid dehydrogenase family.</text>
</comment>
<dbReference type="CDD" id="cd06849">
    <property type="entry name" value="lipoyl_domain"/>
    <property type="match status" value="1"/>
</dbReference>
<dbReference type="PROSITE" id="PS00189">
    <property type="entry name" value="LIPOYL"/>
    <property type="match status" value="1"/>
</dbReference>
<dbReference type="EMBL" id="JAWDJX010000254">
    <property type="protein sequence ID" value="KAK3045432.1"/>
    <property type="molecule type" value="Genomic_DNA"/>
</dbReference>
<dbReference type="SUPFAM" id="SSF51230">
    <property type="entry name" value="Single hybrid motif"/>
    <property type="match status" value="1"/>
</dbReference>
<dbReference type="InterPro" id="IPR004167">
    <property type="entry name" value="PSBD"/>
</dbReference>
<feature type="compositionally biased region" description="Polar residues" evidence="10">
    <location>
        <begin position="228"/>
        <end position="241"/>
    </location>
</feature>
<dbReference type="InterPro" id="IPR050743">
    <property type="entry name" value="2-oxoacid_DH_E2_comp"/>
</dbReference>
<protein>
    <recommendedName>
        <fullName evidence="9">Dihydrolipoamide acetyltransferase component of pyruvate dehydrogenase complex</fullName>
        <ecNumber evidence="9">2.3.1.-</ecNumber>
    </recommendedName>
</protein>
<evidence type="ECO:0000256" key="1">
    <source>
        <dbReference type="ARBA" id="ARBA00001938"/>
    </source>
</evidence>
<evidence type="ECO:0000256" key="10">
    <source>
        <dbReference type="SAM" id="MobiDB-lite"/>
    </source>
</evidence>
<feature type="domain" description="Lipoyl-binding" evidence="11">
    <location>
        <begin position="46"/>
        <end position="121"/>
    </location>
</feature>
<keyword evidence="8 9" id="KW-0012">Acyltransferase</keyword>
<evidence type="ECO:0000313" key="13">
    <source>
        <dbReference type="EMBL" id="KAK3045432.1"/>
    </source>
</evidence>
<dbReference type="InterPro" id="IPR036625">
    <property type="entry name" value="E3-bd_dom_sf"/>
</dbReference>
<evidence type="ECO:0000256" key="5">
    <source>
        <dbReference type="ARBA" id="ARBA00022823"/>
    </source>
</evidence>
<dbReference type="FunFam" id="2.40.50.100:FF:000013">
    <property type="entry name" value="Dihydrolipoamide acetyltransferase component of pyruvate dehydrogenase complex"/>
    <property type="match status" value="1"/>
</dbReference>
<proteinExistence type="inferred from homology"/>
<evidence type="ECO:0000256" key="3">
    <source>
        <dbReference type="ARBA" id="ARBA00007317"/>
    </source>
</evidence>
<dbReference type="Pfam" id="PF00364">
    <property type="entry name" value="Biotin_lipoyl"/>
    <property type="match status" value="1"/>
</dbReference>
<dbReference type="InterPro" id="IPR011053">
    <property type="entry name" value="Single_hybrid_motif"/>
</dbReference>
<keyword evidence="5 9" id="KW-0450">Lipoyl</keyword>
<feature type="compositionally biased region" description="Basic and acidic residues" evidence="10">
    <location>
        <begin position="141"/>
        <end position="161"/>
    </location>
</feature>
<dbReference type="Pfam" id="PF02817">
    <property type="entry name" value="E3_binding"/>
    <property type="match status" value="1"/>
</dbReference>
<dbReference type="Gene3D" id="4.10.320.10">
    <property type="entry name" value="E3-binding domain"/>
    <property type="match status" value="1"/>
</dbReference>
<sequence length="474" mass="50922">MKRVIARGISRLGSQHLLGFKGPAGFARLPFANCRPFQSSAQACAVVPYHLADIGEGITECQVISWSVKAGDRVSQFDPICEVQSDKASVEITSRFDGVIKKLHYEVAEVAIVGKPLVDIDVEDEVTEGEQMLEAAAGDSNVHHPMDNGLRGSDDKLEPEALPKPTTSVPSTSTENAAKASPAVRHLLKQLNIDISGIQGSGVDGRVLKEDVLRVASNSAAPTPSATGDQAPSATTSVSRQDQALSLTPMQMQMFKSMTRSLSIPHFLYTHTVDCTSLDHVRQSTDDFTQQPSRSMSGPRGDMPRLTALPFIMKALSYAFLQYPWLNAHLDADADPQKPRVLLKGSHNFGFATDTPSGLLVPVVRDVQSHSAASLFREIQRLASSARDGKLQPEDFQGATFVISNVGAIGGGVVQPIIVAPMLGILAVGRASKEGMVLSWSADHRVLDGATVSRCAETVSTFLQNVDKWGIWST</sequence>
<feature type="region of interest" description="Disordered" evidence="10">
    <location>
        <begin position="138"/>
        <end position="180"/>
    </location>
</feature>
<dbReference type="Proteomes" id="UP001271007">
    <property type="component" value="Unassembled WGS sequence"/>
</dbReference>
<organism evidence="13 14">
    <name type="scientific">Extremus antarcticus</name>
    <dbReference type="NCBI Taxonomy" id="702011"/>
    <lineage>
        <taxon>Eukaryota</taxon>
        <taxon>Fungi</taxon>
        <taxon>Dikarya</taxon>
        <taxon>Ascomycota</taxon>
        <taxon>Pezizomycotina</taxon>
        <taxon>Dothideomycetes</taxon>
        <taxon>Dothideomycetidae</taxon>
        <taxon>Mycosphaerellales</taxon>
        <taxon>Extremaceae</taxon>
        <taxon>Extremus</taxon>
    </lineage>
</organism>
<reference evidence="13" key="1">
    <citation type="submission" date="2023-04" db="EMBL/GenBank/DDBJ databases">
        <title>Black Yeasts Isolated from many extreme environments.</title>
        <authorList>
            <person name="Coleine C."/>
            <person name="Stajich J.E."/>
            <person name="Selbmann L."/>
        </authorList>
    </citation>
    <scope>NUCLEOTIDE SEQUENCE</scope>
    <source>
        <strain evidence="13">CCFEE 5312</strain>
    </source>
</reference>
<dbReference type="InterPro" id="IPR023213">
    <property type="entry name" value="CAT-like_dom_sf"/>
</dbReference>
<evidence type="ECO:0000256" key="7">
    <source>
        <dbReference type="ARBA" id="ARBA00023128"/>
    </source>
</evidence>
<evidence type="ECO:0000256" key="9">
    <source>
        <dbReference type="RuleBase" id="RU003423"/>
    </source>
</evidence>
<comment type="subcellular location">
    <subcellularLocation>
        <location evidence="2">Mitochondrion matrix</location>
    </subcellularLocation>
</comment>
<keyword evidence="4 9" id="KW-0808">Transferase</keyword>
<evidence type="ECO:0000259" key="11">
    <source>
        <dbReference type="PROSITE" id="PS50968"/>
    </source>
</evidence>